<feature type="domain" description="DNA polymerase III gamma subunit" evidence="2">
    <location>
        <begin position="34"/>
        <end position="150"/>
    </location>
</feature>
<dbReference type="SUPFAM" id="SSF48019">
    <property type="entry name" value="post-AAA+ oligomerization domain-like"/>
    <property type="match status" value="1"/>
</dbReference>
<name>A0A383CFI5_9ZZZZ</name>
<dbReference type="InterPro" id="IPR022754">
    <property type="entry name" value="DNA_pol_III_gamma-3"/>
</dbReference>
<feature type="region of interest" description="Disordered" evidence="1">
    <location>
        <begin position="199"/>
        <end position="241"/>
    </location>
</feature>
<proteinExistence type="predicted"/>
<evidence type="ECO:0000256" key="1">
    <source>
        <dbReference type="SAM" id="MobiDB-lite"/>
    </source>
</evidence>
<dbReference type="GO" id="GO:0003887">
    <property type="term" value="F:DNA-directed DNA polymerase activity"/>
    <property type="evidence" value="ECO:0007669"/>
    <property type="project" value="InterPro"/>
</dbReference>
<gene>
    <name evidence="3" type="ORF">METZ01_LOCUS483319</name>
</gene>
<feature type="non-terminal residue" evidence="3">
    <location>
        <position position="1"/>
    </location>
</feature>
<dbReference type="EMBL" id="UINC01208088">
    <property type="protein sequence ID" value="SVE30465.1"/>
    <property type="molecule type" value="Genomic_DNA"/>
</dbReference>
<sequence>QALALMTRYAEGSLRDAENLLEQAIVSFETDLNESQIRTLLNLDSDDVSIGILGSIVDGNIKNTLLTLNESLENGTNPNLLQRSLLEVSRAILLIKSGNISELNFSDTVKTQLIEISDKVNFENIVKIIRMLVGYKTDNKIASNLALELVCVEAIIISNKDFDNNDANFLENEEKQKLDLQLSNDKEVDKLESKVKNDVGKNLELKNSGEIANRNNEQSKKEQSKKEPNVVASSNTKLNEL</sequence>
<feature type="compositionally biased region" description="Basic and acidic residues" evidence="1">
    <location>
        <begin position="217"/>
        <end position="228"/>
    </location>
</feature>
<dbReference type="GO" id="GO:0006260">
    <property type="term" value="P:DNA replication"/>
    <property type="evidence" value="ECO:0007669"/>
    <property type="project" value="InterPro"/>
</dbReference>
<evidence type="ECO:0000313" key="3">
    <source>
        <dbReference type="EMBL" id="SVE30465.1"/>
    </source>
</evidence>
<organism evidence="3">
    <name type="scientific">marine metagenome</name>
    <dbReference type="NCBI Taxonomy" id="408172"/>
    <lineage>
        <taxon>unclassified sequences</taxon>
        <taxon>metagenomes</taxon>
        <taxon>ecological metagenomes</taxon>
    </lineage>
</organism>
<feature type="non-terminal residue" evidence="3">
    <location>
        <position position="241"/>
    </location>
</feature>
<dbReference type="Gene3D" id="1.10.8.60">
    <property type="match status" value="1"/>
</dbReference>
<reference evidence="3" key="1">
    <citation type="submission" date="2018-05" db="EMBL/GenBank/DDBJ databases">
        <authorList>
            <person name="Lanie J.A."/>
            <person name="Ng W.-L."/>
            <person name="Kazmierczak K.M."/>
            <person name="Andrzejewski T.M."/>
            <person name="Davidsen T.M."/>
            <person name="Wayne K.J."/>
            <person name="Tettelin H."/>
            <person name="Glass J.I."/>
            <person name="Rusch D."/>
            <person name="Podicherti R."/>
            <person name="Tsui H.-C.T."/>
            <person name="Winkler M.E."/>
        </authorList>
    </citation>
    <scope>NUCLEOTIDE SEQUENCE</scope>
</reference>
<dbReference type="GO" id="GO:0003677">
    <property type="term" value="F:DNA binding"/>
    <property type="evidence" value="ECO:0007669"/>
    <property type="project" value="InterPro"/>
</dbReference>
<protein>
    <recommendedName>
        <fullName evidence="2">DNA polymerase III gamma subunit domain-containing protein</fullName>
    </recommendedName>
</protein>
<evidence type="ECO:0000259" key="2">
    <source>
        <dbReference type="Pfam" id="PF12169"/>
    </source>
</evidence>
<dbReference type="AlphaFoldDB" id="A0A383CFI5"/>
<dbReference type="InterPro" id="IPR008921">
    <property type="entry name" value="DNA_pol3_clamp-load_cplx_C"/>
</dbReference>
<accession>A0A383CFI5</accession>
<feature type="compositionally biased region" description="Polar residues" evidence="1">
    <location>
        <begin position="231"/>
        <end position="241"/>
    </location>
</feature>
<dbReference type="Gene3D" id="1.20.272.10">
    <property type="match status" value="1"/>
</dbReference>
<dbReference type="Pfam" id="PF12169">
    <property type="entry name" value="DNA_pol3_gamma3"/>
    <property type="match status" value="1"/>
</dbReference>